<accession>A0A5E8BU37</accession>
<keyword evidence="8" id="KW-1133">Transmembrane helix</keyword>
<comment type="pathway">
    <text evidence="1">Protein modification; protein ubiquitination.</text>
</comment>
<dbReference type="GO" id="GO:0008270">
    <property type="term" value="F:zinc ion binding"/>
    <property type="evidence" value="ECO:0007669"/>
    <property type="project" value="UniProtKB-KW"/>
</dbReference>
<dbReference type="GeneID" id="43583180"/>
<evidence type="ECO:0000256" key="1">
    <source>
        <dbReference type="ARBA" id="ARBA00004906"/>
    </source>
</evidence>
<dbReference type="SMART" id="SM00184">
    <property type="entry name" value="RING"/>
    <property type="match status" value="1"/>
</dbReference>
<feature type="region of interest" description="Disordered" evidence="7">
    <location>
        <begin position="220"/>
        <end position="278"/>
    </location>
</feature>
<feature type="compositionally biased region" description="Acidic residues" evidence="7">
    <location>
        <begin position="220"/>
        <end position="230"/>
    </location>
</feature>
<evidence type="ECO:0000313" key="10">
    <source>
        <dbReference type="EMBL" id="VVT54993.1"/>
    </source>
</evidence>
<organism evidence="10 11">
    <name type="scientific">Magnusiomyces paraingens</name>
    <dbReference type="NCBI Taxonomy" id="2606893"/>
    <lineage>
        <taxon>Eukaryota</taxon>
        <taxon>Fungi</taxon>
        <taxon>Dikarya</taxon>
        <taxon>Ascomycota</taxon>
        <taxon>Saccharomycotina</taxon>
        <taxon>Dipodascomycetes</taxon>
        <taxon>Dipodascales</taxon>
        <taxon>Dipodascaceae</taxon>
        <taxon>Magnusiomyces</taxon>
    </lineage>
</organism>
<dbReference type="CDD" id="cd16448">
    <property type="entry name" value="RING-H2"/>
    <property type="match status" value="1"/>
</dbReference>
<dbReference type="Pfam" id="PF12678">
    <property type="entry name" value="zf-rbx1"/>
    <property type="match status" value="1"/>
</dbReference>
<keyword evidence="8" id="KW-0812">Transmembrane</keyword>
<evidence type="ECO:0000259" key="9">
    <source>
        <dbReference type="PROSITE" id="PS50089"/>
    </source>
</evidence>
<dbReference type="GO" id="GO:0016567">
    <property type="term" value="P:protein ubiquitination"/>
    <property type="evidence" value="ECO:0007669"/>
    <property type="project" value="UniProtKB-UniPathway"/>
</dbReference>
<dbReference type="RefSeq" id="XP_031854971.1">
    <property type="nucleotide sequence ID" value="XM_031999080.1"/>
</dbReference>
<feature type="domain" description="RING-type" evidence="9">
    <location>
        <begin position="288"/>
        <end position="312"/>
    </location>
</feature>
<dbReference type="SUPFAM" id="SSF57850">
    <property type="entry name" value="RING/U-box"/>
    <property type="match status" value="1"/>
</dbReference>
<evidence type="ECO:0000256" key="7">
    <source>
        <dbReference type="SAM" id="MobiDB-lite"/>
    </source>
</evidence>
<evidence type="ECO:0000256" key="4">
    <source>
        <dbReference type="ARBA" id="ARBA00022786"/>
    </source>
</evidence>
<dbReference type="Gene3D" id="3.30.40.10">
    <property type="entry name" value="Zinc/RING finger domain, C3HC4 (zinc finger)"/>
    <property type="match status" value="1"/>
</dbReference>
<evidence type="ECO:0000256" key="8">
    <source>
        <dbReference type="SAM" id="Phobius"/>
    </source>
</evidence>
<evidence type="ECO:0000256" key="6">
    <source>
        <dbReference type="PROSITE-ProRule" id="PRU00175"/>
    </source>
</evidence>
<evidence type="ECO:0000256" key="5">
    <source>
        <dbReference type="ARBA" id="ARBA00022833"/>
    </source>
</evidence>
<keyword evidence="5" id="KW-0862">Zinc</keyword>
<keyword evidence="8" id="KW-0472">Membrane</keyword>
<name>A0A5E8BU37_9ASCO</name>
<feature type="compositionally biased region" description="Basic and acidic residues" evidence="7">
    <location>
        <begin position="165"/>
        <end position="174"/>
    </location>
</feature>
<dbReference type="InterPro" id="IPR001841">
    <property type="entry name" value="Znf_RING"/>
</dbReference>
<feature type="region of interest" description="Disordered" evidence="7">
    <location>
        <begin position="165"/>
        <end position="191"/>
    </location>
</feature>
<reference evidence="10 11" key="1">
    <citation type="submission" date="2019-09" db="EMBL/GenBank/DDBJ databases">
        <authorList>
            <person name="Brejova B."/>
        </authorList>
    </citation>
    <scope>NUCLEOTIDE SEQUENCE [LARGE SCALE GENOMIC DNA]</scope>
</reference>
<dbReference type="InterPro" id="IPR013083">
    <property type="entry name" value="Znf_RING/FYVE/PHD"/>
</dbReference>
<proteinExistence type="predicted"/>
<keyword evidence="3 6" id="KW-0863">Zinc-finger</keyword>
<dbReference type="EMBL" id="CABVLU010000003">
    <property type="protein sequence ID" value="VVT54993.1"/>
    <property type="molecule type" value="Genomic_DNA"/>
</dbReference>
<dbReference type="PROSITE" id="PS50089">
    <property type="entry name" value="ZF_RING_2"/>
    <property type="match status" value="1"/>
</dbReference>
<keyword evidence="2" id="KW-0479">Metal-binding</keyword>
<feature type="transmembrane region" description="Helical" evidence="8">
    <location>
        <begin position="28"/>
        <end position="51"/>
    </location>
</feature>
<keyword evidence="4" id="KW-0833">Ubl conjugation pathway</keyword>
<evidence type="ECO:0000256" key="2">
    <source>
        <dbReference type="ARBA" id="ARBA00022723"/>
    </source>
</evidence>
<dbReference type="InterPro" id="IPR024766">
    <property type="entry name" value="Znf_RING_H2"/>
</dbReference>
<dbReference type="GO" id="GO:0051603">
    <property type="term" value="P:proteolysis involved in protein catabolic process"/>
    <property type="evidence" value="ECO:0007669"/>
    <property type="project" value="UniProtKB-ARBA"/>
</dbReference>
<feature type="compositionally biased region" description="Acidic residues" evidence="7">
    <location>
        <begin position="239"/>
        <end position="255"/>
    </location>
</feature>
<dbReference type="OrthoDB" id="21204at2759"/>
<gene>
    <name evidence="10" type="ORF">SAPINGB_P004365</name>
</gene>
<dbReference type="UniPathway" id="UPA00143"/>
<evidence type="ECO:0000256" key="3">
    <source>
        <dbReference type="ARBA" id="ARBA00022771"/>
    </source>
</evidence>
<evidence type="ECO:0000313" key="11">
    <source>
        <dbReference type="Proteomes" id="UP000398389"/>
    </source>
</evidence>
<dbReference type="AlphaFoldDB" id="A0A5E8BU37"/>
<protein>
    <recommendedName>
        <fullName evidence="9">RING-type domain-containing protein</fullName>
    </recommendedName>
</protein>
<sequence length="336" mass="38344">MSEPMVPETFADRLYQRYYNIMFYSNKYFPLCILCWCGLLIFPYALFGLLVDFLKWQYGDPNWVYTKPLDPTEDDEERNIGYTPQDNTTATTVAPVTSEPHRNMTTMFFRAGVAMPMPRRNPEDENKKKRGDCLKESELDELFPVQTYGALKAALKREWADEKIAEEERTRENGTTHVKTPAGPPDASVRNSVLYPIPSENLALMCTICQCVIGKEEAYDGESDEEDEDYEKTHQHEKDDDDEEEEGEGEGEDDNNCGASAASDQTQTKIPHTPSPRGDDVLVRRLACHHVFHDECIREWLCDVKGSCPLCSRDYAAEVHGEEKEVDESVEENQPA</sequence>
<keyword evidence="11" id="KW-1185">Reference proteome</keyword>
<dbReference type="Proteomes" id="UP000398389">
    <property type="component" value="Unassembled WGS sequence"/>
</dbReference>